<dbReference type="EMBL" id="JARQWQ010000084">
    <property type="protein sequence ID" value="KAK2552742.1"/>
    <property type="molecule type" value="Genomic_DNA"/>
</dbReference>
<feature type="signal peptide" evidence="5">
    <location>
        <begin position="1"/>
        <end position="19"/>
    </location>
</feature>
<evidence type="ECO:0000313" key="8">
    <source>
        <dbReference type="Proteomes" id="UP001249851"/>
    </source>
</evidence>
<dbReference type="AlphaFoldDB" id="A0AAD9Q0Y1"/>
<dbReference type="SUPFAM" id="SSF47090">
    <property type="entry name" value="PGBD-like"/>
    <property type="match status" value="1"/>
</dbReference>
<evidence type="ECO:0000256" key="2">
    <source>
        <dbReference type="ARBA" id="ARBA00010370"/>
    </source>
</evidence>
<dbReference type="GO" id="GO:0004222">
    <property type="term" value="F:metalloendopeptidase activity"/>
    <property type="evidence" value="ECO:0007669"/>
    <property type="project" value="TreeGrafter"/>
</dbReference>
<organism evidence="7 8">
    <name type="scientific">Acropora cervicornis</name>
    <name type="common">Staghorn coral</name>
    <dbReference type="NCBI Taxonomy" id="6130"/>
    <lineage>
        <taxon>Eukaryota</taxon>
        <taxon>Metazoa</taxon>
        <taxon>Cnidaria</taxon>
        <taxon>Anthozoa</taxon>
        <taxon>Hexacorallia</taxon>
        <taxon>Scleractinia</taxon>
        <taxon>Astrocoeniina</taxon>
        <taxon>Acroporidae</taxon>
        <taxon>Acropora</taxon>
    </lineage>
</organism>
<dbReference type="Proteomes" id="UP001249851">
    <property type="component" value="Unassembled WGS sequence"/>
</dbReference>
<feature type="chain" id="PRO_5041937618" evidence="5">
    <location>
        <begin position="20"/>
        <end position="127"/>
    </location>
</feature>
<protein>
    <submittedName>
        <fullName evidence="7">Matrix metalloproteinase-19</fullName>
    </submittedName>
</protein>
<keyword evidence="3 5" id="KW-0732">Signal</keyword>
<name>A0AAD9Q0Y1_ACRCE</name>
<evidence type="ECO:0000259" key="6">
    <source>
        <dbReference type="Pfam" id="PF01471"/>
    </source>
</evidence>
<dbReference type="InterPro" id="IPR024079">
    <property type="entry name" value="MetalloPept_cat_dom_sf"/>
</dbReference>
<reference evidence="7" key="1">
    <citation type="journal article" date="2023" name="G3 (Bethesda)">
        <title>Whole genome assembly and annotation of the endangered Caribbean coral Acropora cervicornis.</title>
        <authorList>
            <person name="Selwyn J.D."/>
            <person name="Vollmer S.V."/>
        </authorList>
    </citation>
    <scope>NUCLEOTIDE SEQUENCE</scope>
    <source>
        <strain evidence="7">K2</strain>
    </source>
</reference>
<keyword evidence="4 7" id="KW-0482">Metalloprotease</keyword>
<sequence>MNLLAVFIFVAFFLHVSVCTNGDDNETMALKYLNQYGYLSHERSGNHDVSTAIRNFQEFFGLKVSGTLDSETVDLMKKPRCGVSDNSGGGTRKRRYATLGRWSKTDLTYYVQPGQDLPPVSRTMSNV</sequence>
<comment type="similarity">
    <text evidence="2">Belongs to the peptidase M10A family.</text>
</comment>
<proteinExistence type="inferred from homology"/>
<evidence type="ECO:0000256" key="1">
    <source>
        <dbReference type="ARBA" id="ARBA00001947"/>
    </source>
</evidence>
<keyword evidence="4 7" id="KW-0645">Protease</keyword>
<keyword evidence="8" id="KW-1185">Reference proteome</keyword>
<dbReference type="InterPro" id="IPR036365">
    <property type="entry name" value="PGBD-like_sf"/>
</dbReference>
<dbReference type="InterPro" id="IPR002477">
    <property type="entry name" value="Peptidoglycan-bd-like"/>
</dbReference>
<evidence type="ECO:0000256" key="3">
    <source>
        <dbReference type="ARBA" id="ARBA00022729"/>
    </source>
</evidence>
<evidence type="ECO:0000256" key="5">
    <source>
        <dbReference type="SAM" id="SignalP"/>
    </source>
</evidence>
<dbReference type="PANTHER" id="PTHR10201">
    <property type="entry name" value="MATRIX METALLOPROTEINASE"/>
    <property type="match status" value="1"/>
</dbReference>
<dbReference type="Pfam" id="PF01471">
    <property type="entry name" value="PG_binding_1"/>
    <property type="match status" value="1"/>
</dbReference>
<evidence type="ECO:0000313" key="7">
    <source>
        <dbReference type="EMBL" id="KAK2552742.1"/>
    </source>
</evidence>
<evidence type="ECO:0000256" key="4">
    <source>
        <dbReference type="ARBA" id="ARBA00023049"/>
    </source>
</evidence>
<dbReference type="GO" id="GO:0030198">
    <property type="term" value="P:extracellular matrix organization"/>
    <property type="evidence" value="ECO:0007669"/>
    <property type="project" value="TreeGrafter"/>
</dbReference>
<reference evidence="7" key="2">
    <citation type="journal article" date="2023" name="Science">
        <title>Genomic signatures of disease resistance in endangered staghorn corals.</title>
        <authorList>
            <person name="Vollmer S.V."/>
            <person name="Selwyn J.D."/>
            <person name="Despard B.A."/>
            <person name="Roesel C.L."/>
        </authorList>
    </citation>
    <scope>NUCLEOTIDE SEQUENCE</scope>
    <source>
        <strain evidence="7">K2</strain>
    </source>
</reference>
<comment type="caution">
    <text evidence="7">The sequence shown here is derived from an EMBL/GenBank/DDBJ whole genome shotgun (WGS) entry which is preliminary data.</text>
</comment>
<dbReference type="Gene3D" id="3.40.390.10">
    <property type="entry name" value="Collagenase (Catalytic Domain)"/>
    <property type="match status" value="1"/>
</dbReference>
<comment type="cofactor">
    <cofactor evidence="1">
        <name>Zn(2+)</name>
        <dbReference type="ChEBI" id="CHEBI:29105"/>
    </cofactor>
</comment>
<feature type="domain" description="Peptidoglycan binding-like" evidence="6">
    <location>
        <begin position="31"/>
        <end position="76"/>
    </location>
</feature>
<keyword evidence="4 7" id="KW-0378">Hydrolase</keyword>
<gene>
    <name evidence="7" type="ORF">P5673_026178</name>
</gene>
<dbReference type="GO" id="GO:0030574">
    <property type="term" value="P:collagen catabolic process"/>
    <property type="evidence" value="ECO:0007669"/>
    <property type="project" value="TreeGrafter"/>
</dbReference>
<accession>A0AAD9Q0Y1</accession>
<dbReference type="PANTHER" id="PTHR10201:SF291">
    <property type="entry name" value="MATRIX METALLOPROTEINASE 1, ISOFORM C-RELATED"/>
    <property type="match status" value="1"/>
</dbReference>